<dbReference type="EMBL" id="UOGD01000158">
    <property type="protein sequence ID" value="VAX20074.1"/>
    <property type="molecule type" value="Genomic_DNA"/>
</dbReference>
<dbReference type="Pfam" id="PF01433">
    <property type="entry name" value="Peptidase_M1"/>
    <property type="match status" value="1"/>
</dbReference>
<dbReference type="GO" id="GO:0008270">
    <property type="term" value="F:zinc ion binding"/>
    <property type="evidence" value="ECO:0007669"/>
    <property type="project" value="InterPro"/>
</dbReference>
<keyword evidence="2" id="KW-0031">Aminopeptidase</keyword>
<dbReference type="GO" id="GO:0004177">
    <property type="term" value="F:aminopeptidase activity"/>
    <property type="evidence" value="ECO:0007669"/>
    <property type="project" value="UniProtKB-KW"/>
</dbReference>
<dbReference type="CDD" id="cd09604">
    <property type="entry name" value="M1_APN_like"/>
    <property type="match status" value="1"/>
</dbReference>
<dbReference type="GO" id="GO:0008237">
    <property type="term" value="F:metallopeptidase activity"/>
    <property type="evidence" value="ECO:0007669"/>
    <property type="project" value="InterPro"/>
</dbReference>
<dbReference type="AlphaFoldDB" id="A0A3B1C7Z0"/>
<keyword evidence="2" id="KW-0378">Hydrolase</keyword>
<organism evidence="2">
    <name type="scientific">hydrothermal vent metagenome</name>
    <dbReference type="NCBI Taxonomy" id="652676"/>
    <lineage>
        <taxon>unclassified sequences</taxon>
        <taxon>metagenomes</taxon>
        <taxon>ecological metagenomes</taxon>
    </lineage>
</organism>
<name>A0A3B1C7Z0_9ZZZZ</name>
<keyword evidence="2" id="KW-0645">Protease</keyword>
<proteinExistence type="predicted"/>
<dbReference type="InterPro" id="IPR014782">
    <property type="entry name" value="Peptidase_M1_dom"/>
</dbReference>
<gene>
    <name evidence="2" type="ORF">MNBD_IGNAVI01-655</name>
</gene>
<accession>A0A3B1C7Z0</accession>
<dbReference type="SUPFAM" id="SSF55486">
    <property type="entry name" value="Metalloproteases ('zincins'), catalytic domain"/>
    <property type="match status" value="1"/>
</dbReference>
<dbReference type="Gene3D" id="1.10.390.10">
    <property type="entry name" value="Neutral Protease Domain 2"/>
    <property type="match status" value="1"/>
</dbReference>
<feature type="domain" description="Peptidase M1 membrane alanine aminopeptidase" evidence="1">
    <location>
        <begin position="380"/>
        <end position="531"/>
    </location>
</feature>
<sequence length="626" mass="72701">MKRALVITFILIFSTNIFSQSSSLFIPRDVRKAYEKGTRSYNGTVPEKYWINHNDYKINVELIPDSNTIVGSEKIIYHNESPDSLSEIVIRLYQNITKPGVSRDWSIPESSLTKGVQISKLKVQDSLIDVNSKSVRIFGTNMTVKLQNKLAPNSSINLEINWKFEIPKIPMRMGNFNGDYFIGYWYPQVSVYDDVFGWDEIQYAGAVEFYDDFNNYEVNITVPDDYVVWCTGDLQNISDLFQQNIIEKIEEAENSDETINIITLEDYQNNKVIQKKENGKNTWKFKAAKVPDVAWAASNHYNWDASSIEVEKDRRVLTAVIYPDSIEQYKDGALYARETIKYMSEVSPGYPYPWSHTTAFCNKSRGGGMEFPMMQNNGAPKSIGSIVGLIFHEIAHNYFPFYMGTNERRAAWMDEGWASFFPRRVVEKYDSTFDYQAYRVAAYVGEAGNYKDMPMILPSYMMTHGEMRNNFYNRPANAYEELRNLLGDDLFFKALREYISRWHEKHPIPYDFFFTFDNVVGEDLSWFWKPWFFELGYPDLGINDVKIDGNNLTLTIKKVGNIPTRIAYTLVYDDDTKENFTASAFRWKNGDYAVFKHSLDKKLKKIILGDYLIPDVNQENDVFVLD</sequence>
<protein>
    <submittedName>
        <fullName evidence="2">Aminopeptidase N-like protein</fullName>
    </submittedName>
</protein>
<evidence type="ECO:0000259" key="1">
    <source>
        <dbReference type="Pfam" id="PF01433"/>
    </source>
</evidence>
<evidence type="ECO:0000313" key="2">
    <source>
        <dbReference type="EMBL" id="VAX20074.1"/>
    </source>
</evidence>
<dbReference type="InterPro" id="IPR027268">
    <property type="entry name" value="Peptidase_M4/M1_CTD_sf"/>
</dbReference>
<reference evidence="2" key="1">
    <citation type="submission" date="2018-06" db="EMBL/GenBank/DDBJ databases">
        <authorList>
            <person name="Zhirakovskaya E."/>
        </authorList>
    </citation>
    <scope>NUCLEOTIDE SEQUENCE</scope>
</reference>